<evidence type="ECO:0000313" key="2">
    <source>
        <dbReference type="EMBL" id="KAH7157058.1"/>
    </source>
</evidence>
<name>A0A9P9F7Z3_9HYPO</name>
<protein>
    <submittedName>
        <fullName evidence="2">Uncharacterized protein</fullName>
    </submittedName>
</protein>
<sequence>MACPITPSLPSSRFSNSSPHVPVAGLTTPPDSPVAKEFISRCQSPVNPSLDVPASNPSVIFECGITYPVSQIRAMAIQLAQARDNGELPYTTTPCMDSKAVVEDYESLMLLRNTRGDISEPTPTAYNQLRVEVARRIFDRDASIDEGQDFAEATRRVDSYLRSVQQETRHFHATSDTSRQRSISEPAQLDLENVSDDFYSIVEQTIEQTLSDATGPLRLNVGNLHKENATFSNQNSSLARQIDMHYRVLEQQTKTNAALLSMFDPQSKNMQAASEQLTATTEQLTKATENVKVTGGYLNKATKIVHATDEQLTIATDLTSLLSQVVMNLPVAINEVVNAAVQQQTQDSFKDILEAQQKVILDLEIRSRKIQSMAAEVETRRLQVAGRGRDLRSAHVCGTRPQGLGRRSKGKMRRMMKKVFGSQL</sequence>
<organism evidence="2 3">
    <name type="scientific">Dactylonectria macrodidyma</name>
    <dbReference type="NCBI Taxonomy" id="307937"/>
    <lineage>
        <taxon>Eukaryota</taxon>
        <taxon>Fungi</taxon>
        <taxon>Dikarya</taxon>
        <taxon>Ascomycota</taxon>
        <taxon>Pezizomycotina</taxon>
        <taxon>Sordariomycetes</taxon>
        <taxon>Hypocreomycetidae</taxon>
        <taxon>Hypocreales</taxon>
        <taxon>Nectriaceae</taxon>
        <taxon>Dactylonectria</taxon>
    </lineage>
</organism>
<dbReference type="EMBL" id="JAGMUV010000005">
    <property type="protein sequence ID" value="KAH7157058.1"/>
    <property type="molecule type" value="Genomic_DNA"/>
</dbReference>
<dbReference type="OrthoDB" id="3903267at2759"/>
<keyword evidence="3" id="KW-1185">Reference proteome</keyword>
<evidence type="ECO:0000256" key="1">
    <source>
        <dbReference type="SAM" id="MobiDB-lite"/>
    </source>
</evidence>
<gene>
    <name evidence="2" type="ORF">EDB81DRAFT_757451</name>
</gene>
<comment type="caution">
    <text evidence="2">The sequence shown here is derived from an EMBL/GenBank/DDBJ whole genome shotgun (WGS) entry which is preliminary data.</text>
</comment>
<evidence type="ECO:0000313" key="3">
    <source>
        <dbReference type="Proteomes" id="UP000738349"/>
    </source>
</evidence>
<dbReference type="Proteomes" id="UP000738349">
    <property type="component" value="Unassembled WGS sequence"/>
</dbReference>
<accession>A0A9P9F7Z3</accession>
<dbReference type="AlphaFoldDB" id="A0A9P9F7Z3"/>
<feature type="region of interest" description="Disordered" evidence="1">
    <location>
        <begin position="1"/>
        <end position="29"/>
    </location>
</feature>
<feature type="compositionally biased region" description="Low complexity" evidence="1">
    <location>
        <begin position="8"/>
        <end position="22"/>
    </location>
</feature>
<reference evidence="2" key="1">
    <citation type="journal article" date="2021" name="Nat. Commun.">
        <title>Genetic determinants of endophytism in the Arabidopsis root mycobiome.</title>
        <authorList>
            <person name="Mesny F."/>
            <person name="Miyauchi S."/>
            <person name="Thiergart T."/>
            <person name="Pickel B."/>
            <person name="Atanasova L."/>
            <person name="Karlsson M."/>
            <person name="Huettel B."/>
            <person name="Barry K.W."/>
            <person name="Haridas S."/>
            <person name="Chen C."/>
            <person name="Bauer D."/>
            <person name="Andreopoulos W."/>
            <person name="Pangilinan J."/>
            <person name="LaButti K."/>
            <person name="Riley R."/>
            <person name="Lipzen A."/>
            <person name="Clum A."/>
            <person name="Drula E."/>
            <person name="Henrissat B."/>
            <person name="Kohler A."/>
            <person name="Grigoriev I.V."/>
            <person name="Martin F.M."/>
            <person name="Hacquard S."/>
        </authorList>
    </citation>
    <scope>NUCLEOTIDE SEQUENCE</scope>
    <source>
        <strain evidence="2">MPI-CAGE-AT-0147</strain>
    </source>
</reference>
<proteinExistence type="predicted"/>